<evidence type="ECO:0000256" key="5">
    <source>
        <dbReference type="ARBA" id="ARBA00022989"/>
    </source>
</evidence>
<dbReference type="GO" id="GO:0005886">
    <property type="term" value="C:plasma membrane"/>
    <property type="evidence" value="ECO:0007669"/>
    <property type="project" value="UniProtKB-SubCell"/>
</dbReference>
<dbReference type="InterPro" id="IPR051311">
    <property type="entry name" value="DedA_domain"/>
</dbReference>
<comment type="caution">
    <text evidence="9">The sequence shown here is derived from an EMBL/GenBank/DDBJ whole genome shotgun (WGS) entry which is preliminary data.</text>
</comment>
<dbReference type="AlphaFoldDB" id="A0AA45WM01"/>
<evidence type="ECO:0000256" key="1">
    <source>
        <dbReference type="ARBA" id="ARBA00004651"/>
    </source>
</evidence>
<comment type="similarity">
    <text evidence="2">Belongs to the DedA family.</text>
</comment>
<dbReference type="Pfam" id="PF09335">
    <property type="entry name" value="VTT_dom"/>
    <property type="match status" value="1"/>
</dbReference>
<reference evidence="9" key="1">
    <citation type="submission" date="2017-05" db="EMBL/GenBank/DDBJ databases">
        <authorList>
            <person name="Varghese N."/>
            <person name="Submissions S."/>
        </authorList>
    </citation>
    <scope>NUCLEOTIDE SEQUENCE</scope>
    <source>
        <strain evidence="9">DSM 45262</strain>
    </source>
</reference>
<dbReference type="InterPro" id="IPR032816">
    <property type="entry name" value="VTT_dom"/>
</dbReference>
<dbReference type="PANTHER" id="PTHR42709:SF6">
    <property type="entry name" value="UNDECAPRENYL PHOSPHATE TRANSPORTER A"/>
    <property type="match status" value="1"/>
</dbReference>
<dbReference type="EMBL" id="FXTU01000002">
    <property type="protein sequence ID" value="SMP12992.1"/>
    <property type="molecule type" value="Genomic_DNA"/>
</dbReference>
<dbReference type="PANTHER" id="PTHR42709">
    <property type="entry name" value="ALKALINE PHOSPHATASE LIKE PROTEIN"/>
    <property type="match status" value="1"/>
</dbReference>
<comment type="subcellular location">
    <subcellularLocation>
        <location evidence="1">Cell membrane</location>
        <topology evidence="1">Multi-pass membrane protein</topology>
    </subcellularLocation>
</comment>
<keyword evidence="4 7" id="KW-0812">Transmembrane</keyword>
<keyword evidence="5 7" id="KW-1133">Transmembrane helix</keyword>
<feature type="domain" description="VTT" evidence="8">
    <location>
        <begin position="30"/>
        <end position="149"/>
    </location>
</feature>
<evidence type="ECO:0000256" key="7">
    <source>
        <dbReference type="SAM" id="Phobius"/>
    </source>
</evidence>
<accession>A0AA45WM01</accession>
<keyword evidence="3" id="KW-1003">Cell membrane</keyword>
<proteinExistence type="inferred from homology"/>
<evidence type="ECO:0000259" key="8">
    <source>
        <dbReference type="Pfam" id="PF09335"/>
    </source>
</evidence>
<keyword evidence="10" id="KW-1185">Reference proteome</keyword>
<gene>
    <name evidence="9" type="ORF">SAMN06265361_102427</name>
</gene>
<evidence type="ECO:0000256" key="3">
    <source>
        <dbReference type="ARBA" id="ARBA00022475"/>
    </source>
</evidence>
<protein>
    <submittedName>
        <fullName evidence="9">Membrane protein DedA, SNARE-associated domain</fullName>
    </submittedName>
</protein>
<feature type="transmembrane region" description="Helical" evidence="7">
    <location>
        <begin position="126"/>
        <end position="146"/>
    </location>
</feature>
<dbReference type="RefSeq" id="WP_102993020.1">
    <property type="nucleotide sequence ID" value="NZ_FXTU01000002.1"/>
</dbReference>
<feature type="transmembrane region" description="Helical" evidence="7">
    <location>
        <begin position="12"/>
        <end position="42"/>
    </location>
</feature>
<dbReference type="Proteomes" id="UP001157946">
    <property type="component" value="Unassembled WGS sequence"/>
</dbReference>
<feature type="transmembrane region" description="Helical" evidence="7">
    <location>
        <begin position="48"/>
        <end position="71"/>
    </location>
</feature>
<keyword evidence="6 7" id="KW-0472">Membrane</keyword>
<sequence length="196" mass="22551">MLQIALDFLDKCGMWGLFVATAIEASSLPFPGALFVLIYGYLMDVSPWTLVLISAINSFVYVAFSLIPFYLGTRIEKFSKKKFDQKKIEKAQMWFKKYGEWSITLSRPTGFGNYISYISGMSRISLWRFIVFSYLGVFPWNTVLLFVGRKGNLDTVQHFLNLMQKFGYILAGVVALAFGVWYLFKKNKQRTQCEKG</sequence>
<organism evidence="9 10">
    <name type="scientific">Laceyella tengchongensis</name>
    <dbReference type="NCBI Taxonomy" id="574699"/>
    <lineage>
        <taxon>Bacteria</taxon>
        <taxon>Bacillati</taxon>
        <taxon>Bacillota</taxon>
        <taxon>Bacilli</taxon>
        <taxon>Bacillales</taxon>
        <taxon>Thermoactinomycetaceae</taxon>
        <taxon>Laceyella</taxon>
    </lineage>
</organism>
<evidence type="ECO:0000256" key="6">
    <source>
        <dbReference type="ARBA" id="ARBA00023136"/>
    </source>
</evidence>
<evidence type="ECO:0000313" key="10">
    <source>
        <dbReference type="Proteomes" id="UP001157946"/>
    </source>
</evidence>
<feature type="transmembrane region" description="Helical" evidence="7">
    <location>
        <begin position="166"/>
        <end position="184"/>
    </location>
</feature>
<name>A0AA45WM01_9BACL</name>
<evidence type="ECO:0000313" key="9">
    <source>
        <dbReference type="EMBL" id="SMP12992.1"/>
    </source>
</evidence>
<evidence type="ECO:0000256" key="2">
    <source>
        <dbReference type="ARBA" id="ARBA00010792"/>
    </source>
</evidence>
<evidence type="ECO:0000256" key="4">
    <source>
        <dbReference type="ARBA" id="ARBA00022692"/>
    </source>
</evidence>